<dbReference type="PANTHER" id="PTHR42973:SF39">
    <property type="entry name" value="FAD-BINDING PCMH-TYPE DOMAIN-CONTAINING PROTEIN"/>
    <property type="match status" value="1"/>
</dbReference>
<dbReference type="EMBL" id="BAABCN010000007">
    <property type="protein sequence ID" value="GAA3882411.1"/>
    <property type="molecule type" value="Genomic_DNA"/>
</dbReference>
<dbReference type="InterPro" id="IPR016167">
    <property type="entry name" value="FAD-bd_PCMH_sub1"/>
</dbReference>
<dbReference type="PROSITE" id="PS51387">
    <property type="entry name" value="FAD_PCMH"/>
    <property type="match status" value="1"/>
</dbReference>
<dbReference type="Pfam" id="PF01565">
    <property type="entry name" value="FAD_binding_4"/>
    <property type="match status" value="1"/>
</dbReference>
<proteinExistence type="inferred from homology"/>
<comment type="cofactor">
    <cofactor evidence="1">
        <name>FAD</name>
        <dbReference type="ChEBI" id="CHEBI:57692"/>
    </cofactor>
</comment>
<dbReference type="SUPFAM" id="SSF56176">
    <property type="entry name" value="FAD-binding/transporter-associated domain-like"/>
    <property type="match status" value="1"/>
</dbReference>
<evidence type="ECO:0000256" key="5">
    <source>
        <dbReference type="ARBA" id="ARBA00023002"/>
    </source>
</evidence>
<organism evidence="7 8">
    <name type="scientific">Leifsonia kafniensis</name>
    <dbReference type="NCBI Taxonomy" id="475957"/>
    <lineage>
        <taxon>Bacteria</taxon>
        <taxon>Bacillati</taxon>
        <taxon>Actinomycetota</taxon>
        <taxon>Actinomycetes</taxon>
        <taxon>Micrococcales</taxon>
        <taxon>Microbacteriaceae</taxon>
        <taxon>Leifsonia</taxon>
    </lineage>
</organism>
<dbReference type="Proteomes" id="UP001501803">
    <property type="component" value="Unassembled WGS sequence"/>
</dbReference>
<dbReference type="Gene3D" id="3.30.43.10">
    <property type="entry name" value="Uridine Diphospho-n-acetylenolpyruvylglucosamine Reductase, domain 2"/>
    <property type="match status" value="1"/>
</dbReference>
<keyword evidence="4" id="KW-0274">FAD</keyword>
<protein>
    <submittedName>
        <fullName evidence="7">FAD-binding oxidoreductase</fullName>
    </submittedName>
</protein>
<dbReference type="InterPro" id="IPR016169">
    <property type="entry name" value="FAD-bd_PCMH_sub2"/>
</dbReference>
<reference evidence="8" key="1">
    <citation type="journal article" date="2019" name="Int. J. Syst. Evol. Microbiol.">
        <title>The Global Catalogue of Microorganisms (GCM) 10K type strain sequencing project: providing services to taxonomists for standard genome sequencing and annotation.</title>
        <authorList>
            <consortium name="The Broad Institute Genomics Platform"/>
            <consortium name="The Broad Institute Genome Sequencing Center for Infectious Disease"/>
            <person name="Wu L."/>
            <person name="Ma J."/>
        </authorList>
    </citation>
    <scope>NUCLEOTIDE SEQUENCE [LARGE SCALE GENOMIC DNA]</scope>
    <source>
        <strain evidence="8">JCM 17021</strain>
    </source>
</reference>
<dbReference type="InterPro" id="IPR050416">
    <property type="entry name" value="FAD-linked_Oxidoreductase"/>
</dbReference>
<evidence type="ECO:0000313" key="8">
    <source>
        <dbReference type="Proteomes" id="UP001501803"/>
    </source>
</evidence>
<evidence type="ECO:0000259" key="6">
    <source>
        <dbReference type="PROSITE" id="PS51387"/>
    </source>
</evidence>
<evidence type="ECO:0000256" key="1">
    <source>
        <dbReference type="ARBA" id="ARBA00001974"/>
    </source>
</evidence>
<dbReference type="InterPro" id="IPR036318">
    <property type="entry name" value="FAD-bd_PCMH-like_sf"/>
</dbReference>
<dbReference type="InterPro" id="IPR012951">
    <property type="entry name" value="BBE"/>
</dbReference>
<sequence length="453" mass="47292">MTSAIAETDRVLTGLLGQRLVTRERDDFTAIAAVTYAADDLEPALIAQPESVRDVQEIVRTAARTGIPFAVRGRGHSFARHGTVAGGLVMDLRRMDACRIDADGRVGRASASTTTGAYTMAAAAMHLATGFGDHPDVGVPGLLLGGGIGYLSRRDGLTIDALIDAQLVLADGSVVRAAANENEDLFWGLRGGGGNFGVVTSLSMRLEHTPMVTGGLVVFEASGATVAALFEAGLHAPDALSLMINVTRGPRAPFLPEQFHGRPIVTAIMCHSGNPEEAAAALAPVRAAGKVIVDNIKVGPYPALFALAADQAGTRTVRRTGFLDSISEDDANSALELVAAAPTEVALVNLRPMGGAIARVDTGATAFAHRDRGAIATIRSIDHDPAKVIEGAEWADRTAALLRIGGAANVNFLGGDIENGAALAYPPQTLTRLREIKSRYDGDNLFRSNHNIG</sequence>
<comment type="similarity">
    <text evidence="2">Belongs to the oxygen-dependent FAD-linked oxidoreductase family.</text>
</comment>
<dbReference type="InterPro" id="IPR006094">
    <property type="entry name" value="Oxid_FAD_bind_N"/>
</dbReference>
<comment type="caution">
    <text evidence="7">The sequence shown here is derived from an EMBL/GenBank/DDBJ whole genome shotgun (WGS) entry which is preliminary data.</text>
</comment>
<accession>A0ABP7KM22</accession>
<dbReference type="PANTHER" id="PTHR42973">
    <property type="entry name" value="BINDING OXIDOREDUCTASE, PUTATIVE (AFU_ORTHOLOGUE AFUA_1G17690)-RELATED"/>
    <property type="match status" value="1"/>
</dbReference>
<dbReference type="InterPro" id="IPR016166">
    <property type="entry name" value="FAD-bd_PCMH"/>
</dbReference>
<keyword evidence="3" id="KW-0285">Flavoprotein</keyword>
<gene>
    <name evidence="7" type="ORF">GCM10022381_25860</name>
</gene>
<name>A0ABP7KM22_9MICO</name>
<evidence type="ECO:0000256" key="2">
    <source>
        <dbReference type="ARBA" id="ARBA00005466"/>
    </source>
</evidence>
<keyword evidence="8" id="KW-1185">Reference proteome</keyword>
<keyword evidence="5" id="KW-0560">Oxidoreductase</keyword>
<dbReference type="RefSeq" id="WP_345067268.1">
    <property type="nucleotide sequence ID" value="NZ_BAABCN010000007.1"/>
</dbReference>
<evidence type="ECO:0000256" key="4">
    <source>
        <dbReference type="ARBA" id="ARBA00022827"/>
    </source>
</evidence>
<feature type="domain" description="FAD-binding PCMH-type" evidence="6">
    <location>
        <begin position="39"/>
        <end position="209"/>
    </location>
</feature>
<evidence type="ECO:0000256" key="3">
    <source>
        <dbReference type="ARBA" id="ARBA00022630"/>
    </source>
</evidence>
<dbReference type="Pfam" id="PF08031">
    <property type="entry name" value="BBE"/>
    <property type="match status" value="1"/>
</dbReference>
<dbReference type="Gene3D" id="3.30.465.10">
    <property type="match status" value="1"/>
</dbReference>
<dbReference type="Gene3D" id="3.40.462.20">
    <property type="match status" value="1"/>
</dbReference>
<evidence type="ECO:0000313" key="7">
    <source>
        <dbReference type="EMBL" id="GAA3882411.1"/>
    </source>
</evidence>